<proteinExistence type="predicted"/>
<feature type="region of interest" description="Disordered" evidence="2">
    <location>
        <begin position="159"/>
        <end position="180"/>
    </location>
</feature>
<evidence type="ECO:0000313" key="4">
    <source>
        <dbReference type="Proteomes" id="UP000193144"/>
    </source>
</evidence>
<name>A0A1Y1YTR5_9PLEO</name>
<comment type="caution">
    <text evidence="3">The sequence shown here is derived from an EMBL/GenBank/DDBJ whole genome shotgun (WGS) entry which is preliminary data.</text>
</comment>
<organism evidence="3 4">
    <name type="scientific">Clohesyomyces aquaticus</name>
    <dbReference type="NCBI Taxonomy" id="1231657"/>
    <lineage>
        <taxon>Eukaryota</taxon>
        <taxon>Fungi</taxon>
        <taxon>Dikarya</taxon>
        <taxon>Ascomycota</taxon>
        <taxon>Pezizomycotina</taxon>
        <taxon>Dothideomycetes</taxon>
        <taxon>Pleosporomycetidae</taxon>
        <taxon>Pleosporales</taxon>
        <taxon>Lindgomycetaceae</taxon>
        <taxon>Clohesyomyces</taxon>
    </lineage>
</organism>
<feature type="region of interest" description="Disordered" evidence="2">
    <location>
        <begin position="251"/>
        <end position="300"/>
    </location>
</feature>
<accession>A0A1Y1YTR5</accession>
<protein>
    <submittedName>
        <fullName evidence="3">Uncharacterized protein</fullName>
    </submittedName>
</protein>
<evidence type="ECO:0000256" key="2">
    <source>
        <dbReference type="SAM" id="MobiDB-lite"/>
    </source>
</evidence>
<evidence type="ECO:0000256" key="1">
    <source>
        <dbReference type="SAM" id="Coils"/>
    </source>
</evidence>
<feature type="compositionally biased region" description="Basic residues" evidence="2">
    <location>
        <begin position="287"/>
        <end position="300"/>
    </location>
</feature>
<reference evidence="3 4" key="1">
    <citation type="submission" date="2016-07" db="EMBL/GenBank/DDBJ databases">
        <title>Pervasive Adenine N6-methylation of Active Genes in Fungi.</title>
        <authorList>
            <consortium name="DOE Joint Genome Institute"/>
            <person name="Mondo S.J."/>
            <person name="Dannebaum R.O."/>
            <person name="Kuo R.C."/>
            <person name="Labutti K."/>
            <person name="Haridas S."/>
            <person name="Kuo A."/>
            <person name="Salamov A."/>
            <person name="Ahrendt S.R."/>
            <person name="Lipzen A."/>
            <person name="Sullivan W."/>
            <person name="Andreopoulos W.B."/>
            <person name="Clum A."/>
            <person name="Lindquist E."/>
            <person name="Daum C."/>
            <person name="Ramamoorthy G.K."/>
            <person name="Gryganskyi A."/>
            <person name="Culley D."/>
            <person name="Magnuson J.K."/>
            <person name="James T.Y."/>
            <person name="O'Malley M.A."/>
            <person name="Stajich J.E."/>
            <person name="Spatafora J.W."/>
            <person name="Visel A."/>
            <person name="Grigoriev I.V."/>
        </authorList>
    </citation>
    <scope>NUCLEOTIDE SEQUENCE [LARGE SCALE GENOMIC DNA]</scope>
    <source>
        <strain evidence="3 4">CBS 115471</strain>
    </source>
</reference>
<keyword evidence="4" id="KW-1185">Reference proteome</keyword>
<feature type="compositionally biased region" description="Basic and acidic residues" evidence="2">
    <location>
        <begin position="254"/>
        <end position="286"/>
    </location>
</feature>
<sequence>MFLSPWFDRHFIGALTIALNFPYVALPASSPPPTFPQLLSSDPIPFSSGDKGATTLKIELKRKAEGSDGDERSTAKVPKLDPEFQKTQDLIAKHRPTSTSLREIEALQATLAAKTKELKEARGGTREGEVRAQKNQEKSLNHVAIEIVVHRMNNMAYTRKRASSPSPQDKAAKIAKPGSDVPNLADILEKNRVQGMTNIRRELEAEKEDHAKAKAELAQTKRSAANKEEQPAQTEIELTGKVCHLAKIVTGLSDTKRELTNKDEQLAKTEGHLKETENELDAEKTRHSTTRSTSRKRSSL</sequence>
<keyword evidence="1" id="KW-0175">Coiled coil</keyword>
<dbReference type="AlphaFoldDB" id="A0A1Y1YTR5"/>
<feature type="coiled-coil region" evidence="1">
    <location>
        <begin position="196"/>
        <end position="230"/>
    </location>
</feature>
<dbReference type="Proteomes" id="UP000193144">
    <property type="component" value="Unassembled WGS sequence"/>
</dbReference>
<gene>
    <name evidence="3" type="ORF">BCR34DRAFT_606097</name>
</gene>
<evidence type="ECO:0000313" key="3">
    <source>
        <dbReference type="EMBL" id="ORY00955.1"/>
    </source>
</evidence>
<dbReference type="EMBL" id="MCFA01000176">
    <property type="protein sequence ID" value="ORY00955.1"/>
    <property type="molecule type" value="Genomic_DNA"/>
</dbReference>